<dbReference type="PANTHER" id="PTHR19277:SF122">
    <property type="entry name" value="PENTRAXIN-4"/>
    <property type="match status" value="1"/>
</dbReference>
<keyword evidence="5" id="KW-0325">Glycoprotein</keyword>
<keyword evidence="7" id="KW-0175">Coiled coil</keyword>
<dbReference type="PRINTS" id="PR00895">
    <property type="entry name" value="PENTAXIN"/>
</dbReference>
<dbReference type="Proteomes" id="UP000827986">
    <property type="component" value="Unassembled WGS sequence"/>
</dbReference>
<evidence type="ECO:0000256" key="1">
    <source>
        <dbReference type="ARBA" id="ARBA00001913"/>
    </source>
</evidence>
<accession>A0A9D4B8P8</accession>
<evidence type="ECO:0000256" key="5">
    <source>
        <dbReference type="ARBA" id="ARBA00023180"/>
    </source>
</evidence>
<dbReference type="AlphaFoldDB" id="A0A9D4B8P8"/>
<comment type="caution">
    <text evidence="6">Lacks conserved residue(s) required for the propagation of feature annotation.</text>
</comment>
<dbReference type="PROSITE" id="PS51828">
    <property type="entry name" value="PTX_2"/>
    <property type="match status" value="1"/>
</dbReference>
<name>A0A9D4B8P8_9SAUR</name>
<evidence type="ECO:0000256" key="7">
    <source>
        <dbReference type="SAM" id="Coils"/>
    </source>
</evidence>
<organism evidence="10 11">
    <name type="scientific">Mauremys mutica</name>
    <name type="common">yellowpond turtle</name>
    <dbReference type="NCBI Taxonomy" id="74926"/>
    <lineage>
        <taxon>Eukaryota</taxon>
        <taxon>Metazoa</taxon>
        <taxon>Chordata</taxon>
        <taxon>Craniata</taxon>
        <taxon>Vertebrata</taxon>
        <taxon>Euteleostomi</taxon>
        <taxon>Archelosauria</taxon>
        <taxon>Testudinata</taxon>
        <taxon>Testudines</taxon>
        <taxon>Cryptodira</taxon>
        <taxon>Durocryptodira</taxon>
        <taxon>Testudinoidea</taxon>
        <taxon>Geoemydidae</taxon>
        <taxon>Geoemydinae</taxon>
        <taxon>Mauremys</taxon>
    </lineage>
</organism>
<feature type="region of interest" description="Disordered" evidence="8">
    <location>
        <begin position="212"/>
        <end position="284"/>
    </location>
</feature>
<dbReference type="SMART" id="SM00159">
    <property type="entry name" value="PTX"/>
    <property type="match status" value="1"/>
</dbReference>
<sequence>MEASPASQQEDLGSLLQEAGTRDQRKPFFERFRRLEEQFRRFQEVTLLRLQGIAGNYNISYNIDTRFQHLADQYDTVAAALNVSHAALQEDLGSLKTWMKKLQRRTKKLASKLSSLAESLSESHKQSSGERLQQSALLSNLTLQTAGHTADLTALRASRNTLQKELESLRETSRSQGTKLEALEQQLKNMLHKEVLASGHHELAVAQQLNQTPQDKLPEAGGSQGHSVKKLHAKHKQRKKLGEKRQQLLAQAAKRRLQSSLFHGNKTPGQERQPETPTVPEPQAARQQLLRVAKISQEQLQSLSPEKPGTICNVDSMLLFPNASTENFATFGQGFQTGLHELSVCSWVSTHACSLGTILSYATEENDNKLVLHGRNTAALASIHFVIGDPAFRELPVGQLLDGRWHHMCVIWSSIQGKYWFYVDRRLASTGSKFQEGYEIPPGGSLVLGQEQDVVGGGFDPSEAFVGRLAGFAIWNRTLMPGEVSSIAIGKGLPRGTILRLADVSSLNGSIQQHPSSHTQNCSEDLPACYVLVVSTKRGRSVVLFFMSMADKSRQPNMGLVTVMDLCLEETRQRSSLERLVPSCALKL</sequence>
<keyword evidence="2" id="KW-0479">Metal-binding</keyword>
<reference evidence="10" key="1">
    <citation type="submission" date="2021-09" db="EMBL/GenBank/DDBJ databases">
        <title>The genome of Mauremys mutica provides insights into the evolution of semi-aquatic lifestyle.</title>
        <authorList>
            <person name="Gong S."/>
            <person name="Gao Y."/>
        </authorList>
    </citation>
    <scope>NUCLEOTIDE SEQUENCE</scope>
    <source>
        <strain evidence="10">MM-2020</strain>
        <tissue evidence="10">Muscle</tissue>
    </source>
</reference>
<dbReference type="InterPro" id="IPR001759">
    <property type="entry name" value="PTX_dom"/>
</dbReference>
<keyword evidence="3" id="KW-0106">Calcium</keyword>
<evidence type="ECO:0000256" key="4">
    <source>
        <dbReference type="ARBA" id="ARBA00023157"/>
    </source>
</evidence>
<comment type="cofactor">
    <cofactor evidence="1">
        <name>Ca(2+)</name>
        <dbReference type="ChEBI" id="CHEBI:29108"/>
    </cofactor>
</comment>
<proteinExistence type="predicted"/>
<keyword evidence="11" id="KW-1185">Reference proteome</keyword>
<evidence type="ECO:0000256" key="6">
    <source>
        <dbReference type="PROSITE-ProRule" id="PRU01172"/>
    </source>
</evidence>
<evidence type="ECO:0000313" key="10">
    <source>
        <dbReference type="EMBL" id="KAH1184244.1"/>
    </source>
</evidence>
<dbReference type="Gene3D" id="2.60.120.200">
    <property type="match status" value="1"/>
</dbReference>
<dbReference type="PANTHER" id="PTHR19277">
    <property type="entry name" value="PENTRAXIN"/>
    <property type="match status" value="1"/>
</dbReference>
<dbReference type="InterPro" id="IPR013320">
    <property type="entry name" value="ConA-like_dom_sf"/>
</dbReference>
<feature type="domain" description="Pentraxin (PTX)" evidence="9">
    <location>
        <begin position="314"/>
        <end position="519"/>
    </location>
</feature>
<gene>
    <name evidence="10" type="ORF">KIL84_014860</name>
</gene>
<dbReference type="InterPro" id="IPR051360">
    <property type="entry name" value="Neuronal_Pentraxin_Related"/>
</dbReference>
<dbReference type="SUPFAM" id="SSF49899">
    <property type="entry name" value="Concanavalin A-like lectins/glucanases"/>
    <property type="match status" value="1"/>
</dbReference>
<evidence type="ECO:0000256" key="8">
    <source>
        <dbReference type="SAM" id="MobiDB-lite"/>
    </source>
</evidence>
<protein>
    <recommendedName>
        <fullName evidence="9">Pentraxin (PTX) domain-containing protein</fullName>
    </recommendedName>
</protein>
<feature type="compositionally biased region" description="Polar residues" evidence="8">
    <location>
        <begin position="258"/>
        <end position="270"/>
    </location>
</feature>
<keyword evidence="4" id="KW-1015">Disulfide bond</keyword>
<dbReference type="Pfam" id="PF00354">
    <property type="entry name" value="Pentaxin"/>
    <property type="match status" value="1"/>
</dbReference>
<evidence type="ECO:0000256" key="2">
    <source>
        <dbReference type="ARBA" id="ARBA00022723"/>
    </source>
</evidence>
<comment type="caution">
    <text evidence="10">The sequence shown here is derived from an EMBL/GenBank/DDBJ whole genome shotgun (WGS) entry which is preliminary data.</text>
</comment>
<dbReference type="GO" id="GO:0046872">
    <property type="term" value="F:metal ion binding"/>
    <property type="evidence" value="ECO:0007669"/>
    <property type="project" value="UniProtKB-KW"/>
</dbReference>
<feature type="coiled-coil region" evidence="7">
    <location>
        <begin position="152"/>
        <end position="186"/>
    </location>
</feature>
<evidence type="ECO:0000256" key="3">
    <source>
        <dbReference type="ARBA" id="ARBA00022837"/>
    </source>
</evidence>
<feature type="compositionally biased region" description="Basic residues" evidence="8">
    <location>
        <begin position="227"/>
        <end position="242"/>
    </location>
</feature>
<evidence type="ECO:0000259" key="9">
    <source>
        <dbReference type="PROSITE" id="PS51828"/>
    </source>
</evidence>
<dbReference type="EMBL" id="JAHDVG010000465">
    <property type="protein sequence ID" value="KAH1184244.1"/>
    <property type="molecule type" value="Genomic_DNA"/>
</dbReference>
<evidence type="ECO:0000313" key="11">
    <source>
        <dbReference type="Proteomes" id="UP000827986"/>
    </source>
</evidence>